<dbReference type="CDD" id="cd03257">
    <property type="entry name" value="ABC_NikE_OppD_transporters"/>
    <property type="match status" value="1"/>
</dbReference>
<evidence type="ECO:0000313" key="6">
    <source>
        <dbReference type="EMBL" id="TGG91326.1"/>
    </source>
</evidence>
<dbReference type="InterPro" id="IPR013563">
    <property type="entry name" value="Oligopep_ABC_C"/>
</dbReference>
<evidence type="ECO:0000313" key="7">
    <source>
        <dbReference type="Proteomes" id="UP000297475"/>
    </source>
</evidence>
<protein>
    <submittedName>
        <fullName evidence="6">ABC transporter ATP-binding protein</fullName>
    </submittedName>
</protein>
<dbReference type="GO" id="GO:0015833">
    <property type="term" value="P:peptide transport"/>
    <property type="evidence" value="ECO:0007669"/>
    <property type="project" value="InterPro"/>
</dbReference>
<dbReference type="PROSITE" id="PS50893">
    <property type="entry name" value="ABC_TRANSPORTER_2"/>
    <property type="match status" value="1"/>
</dbReference>
<dbReference type="SUPFAM" id="SSF52540">
    <property type="entry name" value="P-loop containing nucleoside triphosphate hydrolases"/>
    <property type="match status" value="1"/>
</dbReference>
<dbReference type="InterPro" id="IPR050319">
    <property type="entry name" value="ABC_transp_ATP-bind"/>
</dbReference>
<gene>
    <name evidence="6" type="ORF">E4656_16535</name>
</gene>
<evidence type="ECO:0000256" key="3">
    <source>
        <dbReference type="ARBA" id="ARBA00022741"/>
    </source>
</evidence>
<dbReference type="GO" id="GO:0016887">
    <property type="term" value="F:ATP hydrolysis activity"/>
    <property type="evidence" value="ECO:0007669"/>
    <property type="project" value="InterPro"/>
</dbReference>
<dbReference type="PANTHER" id="PTHR43776">
    <property type="entry name" value="TRANSPORT ATP-BINDING PROTEIN"/>
    <property type="match status" value="1"/>
</dbReference>
<keyword evidence="3" id="KW-0547">Nucleotide-binding</keyword>
<accession>A0A4Z0WB69</accession>
<comment type="similarity">
    <text evidence="1">Belongs to the ABC transporter superfamily.</text>
</comment>
<dbReference type="RefSeq" id="WP_135484418.1">
    <property type="nucleotide sequence ID" value="NZ_SRMF01000009.1"/>
</dbReference>
<dbReference type="GO" id="GO:0055085">
    <property type="term" value="P:transmembrane transport"/>
    <property type="evidence" value="ECO:0007669"/>
    <property type="project" value="UniProtKB-ARBA"/>
</dbReference>
<dbReference type="OrthoDB" id="9815712at2"/>
<dbReference type="PANTHER" id="PTHR43776:SF7">
    <property type="entry name" value="D,D-DIPEPTIDE TRANSPORT ATP-BINDING PROTEIN DDPF-RELATED"/>
    <property type="match status" value="1"/>
</dbReference>
<evidence type="ECO:0000256" key="4">
    <source>
        <dbReference type="ARBA" id="ARBA00022840"/>
    </source>
</evidence>
<dbReference type="Proteomes" id="UP000297475">
    <property type="component" value="Unassembled WGS sequence"/>
</dbReference>
<dbReference type="SMART" id="SM00382">
    <property type="entry name" value="AAA"/>
    <property type="match status" value="1"/>
</dbReference>
<dbReference type="GO" id="GO:0005524">
    <property type="term" value="F:ATP binding"/>
    <property type="evidence" value="ECO:0007669"/>
    <property type="project" value="UniProtKB-KW"/>
</dbReference>
<keyword evidence="2" id="KW-0813">Transport</keyword>
<reference evidence="6 7" key="1">
    <citation type="submission" date="2019-04" db="EMBL/GenBank/DDBJ databases">
        <title>Natronospirillum operosus gen. nov., sp. nov., a haloalkaliphilic satellite isolated from decaying biomass of laboratory culture of cyanobacterium Geitlerinema sp. and proposal of Natronospirillaceae fam. nov. and Saccharospirillaceae fam. nov.</title>
        <authorList>
            <person name="Kevbrin V."/>
            <person name="Boltyanskaya Y."/>
            <person name="Koziaeva V."/>
            <person name="Grouzdev D.S."/>
            <person name="Park M."/>
            <person name="Cho J."/>
        </authorList>
    </citation>
    <scope>NUCLEOTIDE SEQUENCE [LARGE SCALE GENOMIC DNA]</scope>
    <source>
        <strain evidence="6 7">G-116</strain>
    </source>
</reference>
<dbReference type="Pfam" id="PF08352">
    <property type="entry name" value="oligo_HPY"/>
    <property type="match status" value="1"/>
</dbReference>
<name>A0A4Z0WB69_9GAMM</name>
<keyword evidence="7" id="KW-1185">Reference proteome</keyword>
<dbReference type="InterPro" id="IPR003593">
    <property type="entry name" value="AAA+_ATPase"/>
</dbReference>
<dbReference type="InterPro" id="IPR003439">
    <property type="entry name" value="ABC_transporter-like_ATP-bd"/>
</dbReference>
<proteinExistence type="inferred from homology"/>
<dbReference type="EMBL" id="SRMF01000009">
    <property type="protein sequence ID" value="TGG91326.1"/>
    <property type="molecule type" value="Genomic_DNA"/>
</dbReference>
<dbReference type="NCBIfam" id="TIGR01727">
    <property type="entry name" value="oligo_HPY"/>
    <property type="match status" value="1"/>
</dbReference>
<dbReference type="PROSITE" id="PS00211">
    <property type="entry name" value="ABC_TRANSPORTER_1"/>
    <property type="match status" value="1"/>
</dbReference>
<dbReference type="Gene3D" id="3.40.50.300">
    <property type="entry name" value="P-loop containing nucleotide triphosphate hydrolases"/>
    <property type="match status" value="1"/>
</dbReference>
<evidence type="ECO:0000256" key="2">
    <source>
        <dbReference type="ARBA" id="ARBA00022448"/>
    </source>
</evidence>
<evidence type="ECO:0000259" key="5">
    <source>
        <dbReference type="PROSITE" id="PS50893"/>
    </source>
</evidence>
<dbReference type="InterPro" id="IPR017871">
    <property type="entry name" value="ABC_transporter-like_CS"/>
</dbReference>
<dbReference type="InterPro" id="IPR027417">
    <property type="entry name" value="P-loop_NTPase"/>
</dbReference>
<dbReference type="AlphaFoldDB" id="A0A4Z0WB69"/>
<feature type="domain" description="ABC transporter" evidence="5">
    <location>
        <begin position="7"/>
        <end position="264"/>
    </location>
</feature>
<evidence type="ECO:0000256" key="1">
    <source>
        <dbReference type="ARBA" id="ARBA00005417"/>
    </source>
</evidence>
<comment type="caution">
    <text evidence="6">The sequence shown here is derived from an EMBL/GenBank/DDBJ whole genome shotgun (WGS) entry which is preliminary data.</text>
</comment>
<dbReference type="FunFam" id="3.40.50.300:FF:000016">
    <property type="entry name" value="Oligopeptide ABC transporter ATP-binding component"/>
    <property type="match status" value="1"/>
</dbReference>
<keyword evidence="4 6" id="KW-0067">ATP-binding</keyword>
<dbReference type="Pfam" id="PF00005">
    <property type="entry name" value="ABC_tran"/>
    <property type="match status" value="1"/>
</dbReference>
<organism evidence="6 7">
    <name type="scientific">Natronospirillum operosum</name>
    <dbReference type="NCBI Taxonomy" id="2759953"/>
    <lineage>
        <taxon>Bacteria</taxon>
        <taxon>Pseudomonadati</taxon>
        <taxon>Pseudomonadota</taxon>
        <taxon>Gammaproteobacteria</taxon>
        <taxon>Oceanospirillales</taxon>
        <taxon>Natronospirillaceae</taxon>
        <taxon>Natronospirillum</taxon>
    </lineage>
</organism>
<sequence length="340" mass="38338">MSSQPLLHVENLSREFDVSKPWLNRVIERLPEQHLRAVDNVSFDIPRGETFALVGESGSGKSTIAKLVVDLIRPTRGRILFDGKNLPETRGREFITLRRRVQMIFQDPFASLNPRWRVGDIISEPIYAFDLTSQLKTSVTRRVEELLETVGLAGRDRHKFPHEFSGGQRQRIAIARALSAMPDFLVCDEPTSALDVSVQAQILNLMRDLQEELGLTYLFISHDMSVVRHMADRIGVLYLGALVENAPAQELFRNPSHPYTRMLLDAIPDHEMTGRKRKPVKGEIPNPIDPPSGCTFHPRCEYANDRCKAEVPHLIATASDHYASCFAVEEGRLPKAEAIA</sequence>